<dbReference type="RefSeq" id="WP_107990453.1">
    <property type="nucleotide sequence ID" value="NZ_QAYG01000005.1"/>
</dbReference>
<sequence>MSDRLRQINRILKLQNQLHQLSEWMLVSLDRKNQTLMENQERVLVSLSGGDLALHDRFIRNASRRLKTIAAEQSQVIAARQSVEEGLQRQERMMEVTRRQLGRVEKDARAAEEKQQLTLVIDSVLTKREASLAQAPAAKLKHK</sequence>
<reference evidence="2 3" key="1">
    <citation type="submission" date="2018-04" db="EMBL/GenBank/DDBJ databases">
        <title>Genomic Encyclopedia of Archaeal and Bacterial Type Strains, Phase II (KMG-II): from individual species to whole genera.</title>
        <authorList>
            <person name="Goeker M."/>
        </authorList>
    </citation>
    <scope>NUCLEOTIDE SEQUENCE [LARGE SCALE GENOMIC DNA]</scope>
    <source>
        <strain evidence="2 3">DSM 23382</strain>
    </source>
</reference>
<dbReference type="EMBL" id="QAYG01000005">
    <property type="protein sequence ID" value="PTW60171.1"/>
    <property type="molecule type" value="Genomic_DNA"/>
</dbReference>
<feature type="coiled-coil region" evidence="1">
    <location>
        <begin position="87"/>
        <end position="114"/>
    </location>
</feature>
<keyword evidence="3" id="KW-1185">Reference proteome</keyword>
<dbReference type="Proteomes" id="UP000244081">
    <property type="component" value="Unassembled WGS sequence"/>
</dbReference>
<name>A0A2T5V8W1_9HYPH</name>
<evidence type="ECO:0000256" key="1">
    <source>
        <dbReference type="SAM" id="Coils"/>
    </source>
</evidence>
<evidence type="ECO:0008006" key="4">
    <source>
        <dbReference type="Google" id="ProtNLM"/>
    </source>
</evidence>
<evidence type="ECO:0000313" key="3">
    <source>
        <dbReference type="Proteomes" id="UP000244081"/>
    </source>
</evidence>
<dbReference type="AlphaFoldDB" id="A0A2T5V8W1"/>
<gene>
    <name evidence="2" type="ORF">C8N35_105174</name>
</gene>
<dbReference type="OrthoDB" id="8161456at2"/>
<accession>A0A2T5V8W1</accession>
<proteinExistence type="predicted"/>
<comment type="caution">
    <text evidence="2">The sequence shown here is derived from an EMBL/GenBank/DDBJ whole genome shotgun (WGS) entry which is preliminary data.</text>
</comment>
<protein>
    <recommendedName>
        <fullName evidence="4">Flagellar export protein FliJ</fullName>
    </recommendedName>
</protein>
<evidence type="ECO:0000313" key="2">
    <source>
        <dbReference type="EMBL" id="PTW60171.1"/>
    </source>
</evidence>
<organism evidence="2 3">
    <name type="scientific">Breoghania corrubedonensis</name>
    <dbReference type="NCBI Taxonomy" id="665038"/>
    <lineage>
        <taxon>Bacteria</taxon>
        <taxon>Pseudomonadati</taxon>
        <taxon>Pseudomonadota</taxon>
        <taxon>Alphaproteobacteria</taxon>
        <taxon>Hyphomicrobiales</taxon>
        <taxon>Stappiaceae</taxon>
        <taxon>Breoghania</taxon>
    </lineage>
</organism>
<keyword evidence="1" id="KW-0175">Coiled coil</keyword>